<dbReference type="Pfam" id="PF14833">
    <property type="entry name" value="NAD_binding_11"/>
    <property type="match status" value="1"/>
</dbReference>
<dbReference type="Gene3D" id="1.10.1040.10">
    <property type="entry name" value="N-(1-d-carboxylethyl)-l-norvaline Dehydrogenase, domain 2"/>
    <property type="match status" value="1"/>
</dbReference>
<sequence>MVERLLKAGHEVVVSSRTPDLLPPHWSVVDGPAAAAAGAEVICSILPDSAEVRAVVAEVLSVAEPGAVLVEMTTHSPEVARELAGEAEAQGVGYLDCPAGGGIAAVRDGTLAFWAGGSAATLERARPVLAAIGDEAKLRHCGPVGAGLVVKLANNYLVAVNAVASGEALAMVREAGIDPATAIGAITTGGGGANAQLANLYPNRVFAGDFRAGFKLGYLLKDLRHALDLAAGTGLAVPVGEAARDRIDEAGQEYGHEVDFGSVARLYGW</sequence>
<feature type="active site" evidence="4">
    <location>
        <position position="151"/>
    </location>
</feature>
<dbReference type="PANTHER" id="PTHR43060:SF15">
    <property type="entry name" value="3-HYDROXYISOBUTYRATE DEHYDROGENASE-LIKE 1, MITOCHONDRIAL-RELATED"/>
    <property type="match status" value="1"/>
</dbReference>
<dbReference type="SUPFAM" id="SSF51735">
    <property type="entry name" value="NAD(P)-binding Rossmann-fold domains"/>
    <property type="match status" value="1"/>
</dbReference>
<dbReference type="Proteomes" id="UP000617734">
    <property type="component" value="Unassembled WGS sequence"/>
</dbReference>
<dbReference type="InterPro" id="IPR036291">
    <property type="entry name" value="NAD(P)-bd_dom_sf"/>
</dbReference>
<evidence type="ECO:0000256" key="4">
    <source>
        <dbReference type="PIRSR" id="PIRSR000103-1"/>
    </source>
</evidence>
<feature type="domain" description="3-hydroxyisobutyrate dehydrogenase-like NAD-binding" evidence="6">
    <location>
        <begin position="145"/>
        <end position="267"/>
    </location>
</feature>
<dbReference type="GO" id="GO:0051287">
    <property type="term" value="F:NAD binding"/>
    <property type="evidence" value="ECO:0007669"/>
    <property type="project" value="InterPro"/>
</dbReference>
<comment type="caution">
    <text evidence="7">The sequence shown here is derived from an EMBL/GenBank/DDBJ whole genome shotgun (WGS) entry which is preliminary data.</text>
</comment>
<evidence type="ECO:0000256" key="3">
    <source>
        <dbReference type="ARBA" id="ARBA00023027"/>
    </source>
</evidence>
<evidence type="ECO:0000313" key="8">
    <source>
        <dbReference type="Proteomes" id="UP000617734"/>
    </source>
</evidence>
<accession>A0A919G4A5</accession>
<keyword evidence="2" id="KW-0560">Oxidoreductase</keyword>
<reference evidence="7" key="1">
    <citation type="journal article" date="2014" name="Int. J. Syst. Evol. Microbiol.">
        <title>Complete genome sequence of Corynebacterium casei LMG S-19264T (=DSM 44701T), isolated from a smear-ripened cheese.</title>
        <authorList>
            <consortium name="US DOE Joint Genome Institute (JGI-PGF)"/>
            <person name="Walter F."/>
            <person name="Albersmeier A."/>
            <person name="Kalinowski J."/>
            <person name="Ruckert C."/>
        </authorList>
    </citation>
    <scope>NUCLEOTIDE SEQUENCE</scope>
    <source>
        <strain evidence="7">JCM 4646</strain>
    </source>
</reference>
<dbReference type="InterPro" id="IPR006115">
    <property type="entry name" value="6PGDH_NADP-bd"/>
</dbReference>
<evidence type="ECO:0000256" key="1">
    <source>
        <dbReference type="ARBA" id="ARBA00009080"/>
    </source>
</evidence>
<proteinExistence type="inferred from homology"/>
<evidence type="ECO:0000256" key="2">
    <source>
        <dbReference type="ARBA" id="ARBA00023002"/>
    </source>
</evidence>
<dbReference type="AlphaFoldDB" id="A0A919G4A5"/>
<evidence type="ECO:0000259" key="5">
    <source>
        <dbReference type="Pfam" id="PF03446"/>
    </source>
</evidence>
<evidence type="ECO:0000259" key="6">
    <source>
        <dbReference type="Pfam" id="PF14833"/>
    </source>
</evidence>
<dbReference type="InterPro" id="IPR029154">
    <property type="entry name" value="HIBADH-like_NADP-bd"/>
</dbReference>
<reference evidence="7" key="2">
    <citation type="submission" date="2020-09" db="EMBL/GenBank/DDBJ databases">
        <authorList>
            <person name="Sun Q."/>
            <person name="Ohkuma M."/>
        </authorList>
    </citation>
    <scope>NUCLEOTIDE SEQUENCE</scope>
    <source>
        <strain evidence="7">JCM 4646</strain>
    </source>
</reference>
<dbReference type="GO" id="GO:0016491">
    <property type="term" value="F:oxidoreductase activity"/>
    <property type="evidence" value="ECO:0007669"/>
    <property type="project" value="UniProtKB-KW"/>
</dbReference>
<dbReference type="InterPro" id="IPR013328">
    <property type="entry name" value="6PGD_dom2"/>
</dbReference>
<keyword evidence="8" id="KW-1185">Reference proteome</keyword>
<name>A0A919G4A5_9ACTN</name>
<keyword evidence="3" id="KW-0520">NAD</keyword>
<dbReference type="PIRSF" id="PIRSF000103">
    <property type="entry name" value="HIBADH"/>
    <property type="match status" value="1"/>
</dbReference>
<comment type="similarity">
    <text evidence="1">Belongs to the HIBADH-related family.</text>
</comment>
<gene>
    <name evidence="7" type="primary">mmsB</name>
    <name evidence="7" type="ORF">GCM10018781_51940</name>
</gene>
<dbReference type="SUPFAM" id="SSF48179">
    <property type="entry name" value="6-phosphogluconate dehydrogenase C-terminal domain-like"/>
    <property type="match status" value="1"/>
</dbReference>
<organism evidence="7 8">
    <name type="scientific">Kitasatospora indigofera</name>
    <dbReference type="NCBI Taxonomy" id="67307"/>
    <lineage>
        <taxon>Bacteria</taxon>
        <taxon>Bacillati</taxon>
        <taxon>Actinomycetota</taxon>
        <taxon>Actinomycetes</taxon>
        <taxon>Kitasatosporales</taxon>
        <taxon>Streptomycetaceae</taxon>
        <taxon>Kitasatospora</taxon>
    </lineage>
</organism>
<dbReference type="PANTHER" id="PTHR43060">
    <property type="entry name" value="3-HYDROXYISOBUTYRATE DEHYDROGENASE-LIKE 1, MITOCHONDRIAL-RELATED"/>
    <property type="match status" value="1"/>
</dbReference>
<dbReference type="GO" id="GO:0050661">
    <property type="term" value="F:NADP binding"/>
    <property type="evidence" value="ECO:0007669"/>
    <property type="project" value="InterPro"/>
</dbReference>
<dbReference type="InterPro" id="IPR015815">
    <property type="entry name" value="HIBADH-related"/>
</dbReference>
<dbReference type="Gene3D" id="3.40.50.720">
    <property type="entry name" value="NAD(P)-binding Rossmann-like Domain"/>
    <property type="match status" value="1"/>
</dbReference>
<dbReference type="EMBL" id="BNBO01000034">
    <property type="protein sequence ID" value="GHH77780.1"/>
    <property type="molecule type" value="Genomic_DNA"/>
</dbReference>
<dbReference type="InterPro" id="IPR008927">
    <property type="entry name" value="6-PGluconate_DH-like_C_sf"/>
</dbReference>
<protein>
    <submittedName>
        <fullName evidence="7">3-hydroxyisobutyrate dehydrogenase</fullName>
    </submittedName>
</protein>
<evidence type="ECO:0000313" key="7">
    <source>
        <dbReference type="EMBL" id="GHH77780.1"/>
    </source>
</evidence>
<dbReference type="Pfam" id="PF03446">
    <property type="entry name" value="NAD_binding_2"/>
    <property type="match status" value="1"/>
</dbReference>
<feature type="domain" description="6-phosphogluconate dehydrogenase NADP-binding" evidence="5">
    <location>
        <begin position="1"/>
        <end position="135"/>
    </location>
</feature>